<protein>
    <submittedName>
        <fullName evidence="1">Uncharacterized protein</fullName>
    </submittedName>
</protein>
<dbReference type="EMBL" id="REGN01004815">
    <property type="protein sequence ID" value="RNA16090.1"/>
    <property type="molecule type" value="Genomic_DNA"/>
</dbReference>
<comment type="caution">
    <text evidence="1">The sequence shown here is derived from an EMBL/GenBank/DDBJ whole genome shotgun (WGS) entry which is preliminary data.</text>
</comment>
<sequence length="94" mass="10483">MLSVSISIGVLKLLNTFQGCLKVIKAFMLELNSFLFEIFWAENDAHRENNDEAKTTTVLVPINLIKKPINIDKKNCAINTIELTIAISVPKPLA</sequence>
<reference evidence="1 2" key="1">
    <citation type="journal article" date="2018" name="Sci. Rep.">
        <title>Genomic signatures of local adaptation to the degree of environmental predictability in rotifers.</title>
        <authorList>
            <person name="Franch-Gras L."/>
            <person name="Hahn C."/>
            <person name="Garcia-Roger E.M."/>
            <person name="Carmona M.J."/>
            <person name="Serra M."/>
            <person name="Gomez A."/>
        </authorList>
    </citation>
    <scope>NUCLEOTIDE SEQUENCE [LARGE SCALE GENOMIC DNA]</scope>
    <source>
        <strain evidence="1">HYR1</strain>
    </source>
</reference>
<keyword evidence="2" id="KW-1185">Reference proteome</keyword>
<gene>
    <name evidence="1" type="ORF">BpHYR1_007200</name>
</gene>
<organism evidence="1 2">
    <name type="scientific">Brachionus plicatilis</name>
    <name type="common">Marine rotifer</name>
    <name type="synonym">Brachionus muelleri</name>
    <dbReference type="NCBI Taxonomy" id="10195"/>
    <lineage>
        <taxon>Eukaryota</taxon>
        <taxon>Metazoa</taxon>
        <taxon>Spiralia</taxon>
        <taxon>Gnathifera</taxon>
        <taxon>Rotifera</taxon>
        <taxon>Eurotatoria</taxon>
        <taxon>Monogononta</taxon>
        <taxon>Pseudotrocha</taxon>
        <taxon>Ploima</taxon>
        <taxon>Brachionidae</taxon>
        <taxon>Brachionus</taxon>
    </lineage>
</organism>
<name>A0A3M7QXI7_BRAPC</name>
<evidence type="ECO:0000313" key="2">
    <source>
        <dbReference type="Proteomes" id="UP000276133"/>
    </source>
</evidence>
<evidence type="ECO:0000313" key="1">
    <source>
        <dbReference type="EMBL" id="RNA16090.1"/>
    </source>
</evidence>
<dbReference type="AlphaFoldDB" id="A0A3M7QXI7"/>
<accession>A0A3M7QXI7</accession>
<proteinExistence type="predicted"/>
<dbReference type="Proteomes" id="UP000276133">
    <property type="component" value="Unassembled WGS sequence"/>
</dbReference>